<name>A0ABP8KAK2_9MICO</name>
<evidence type="ECO:0000313" key="2">
    <source>
        <dbReference type="EMBL" id="GAA4403208.1"/>
    </source>
</evidence>
<dbReference type="RefSeq" id="WP_345204077.1">
    <property type="nucleotide sequence ID" value="NZ_BAABGM010000010.1"/>
</dbReference>
<evidence type="ECO:0000313" key="3">
    <source>
        <dbReference type="Proteomes" id="UP001500945"/>
    </source>
</evidence>
<proteinExistence type="predicted"/>
<protein>
    <submittedName>
        <fullName evidence="2">Uncharacterized protein</fullName>
    </submittedName>
</protein>
<comment type="caution">
    <text evidence="2">The sequence shown here is derived from an EMBL/GenBank/DDBJ whole genome shotgun (WGS) entry which is preliminary data.</text>
</comment>
<sequence length="219" mass="23125">MAEQLRSGAGHGLVLVRRPPGALTRWLRRGLVPVTVAPLGTWTGITLAEERARSAAPHDVGLEVLAARPAPRRARPAIGLFDIHGRAALTVQPHGIRSHVHWLVWEPRRGVVPTPQLTPLRLPMLLAAAGASGRVREEALADVLRSGTGTPVDLLVTVLGLLGLPGRDLLVRGDCEGASDVEPSTRAVVAFDRLVAEEAAHRAETSGGPRPGPDGGGRR</sequence>
<reference evidence="3" key="1">
    <citation type="journal article" date="2019" name="Int. J. Syst. Evol. Microbiol.">
        <title>The Global Catalogue of Microorganisms (GCM) 10K type strain sequencing project: providing services to taxonomists for standard genome sequencing and annotation.</title>
        <authorList>
            <consortium name="The Broad Institute Genomics Platform"/>
            <consortium name="The Broad Institute Genome Sequencing Center for Infectious Disease"/>
            <person name="Wu L."/>
            <person name="Ma J."/>
        </authorList>
    </citation>
    <scope>NUCLEOTIDE SEQUENCE [LARGE SCALE GENOMIC DNA]</scope>
    <source>
        <strain evidence="3">JCM 17809</strain>
    </source>
</reference>
<dbReference type="EMBL" id="BAABGM010000010">
    <property type="protein sequence ID" value="GAA4403208.1"/>
    <property type="molecule type" value="Genomic_DNA"/>
</dbReference>
<organism evidence="2 3">
    <name type="scientific">Fodinibacter luteus</name>
    <dbReference type="NCBI Taxonomy" id="552064"/>
    <lineage>
        <taxon>Bacteria</taxon>
        <taxon>Bacillati</taxon>
        <taxon>Actinomycetota</taxon>
        <taxon>Actinomycetes</taxon>
        <taxon>Micrococcales</taxon>
        <taxon>Intrasporangiaceae</taxon>
        <taxon>Fodinibacter (ex Wang et al. 2009)</taxon>
    </lineage>
</organism>
<keyword evidence="3" id="KW-1185">Reference proteome</keyword>
<accession>A0ABP8KAK2</accession>
<feature type="region of interest" description="Disordered" evidence="1">
    <location>
        <begin position="199"/>
        <end position="219"/>
    </location>
</feature>
<evidence type="ECO:0000256" key="1">
    <source>
        <dbReference type="SAM" id="MobiDB-lite"/>
    </source>
</evidence>
<gene>
    <name evidence="2" type="ORF">GCM10023168_14480</name>
</gene>
<dbReference type="Proteomes" id="UP001500945">
    <property type="component" value="Unassembled WGS sequence"/>
</dbReference>